<dbReference type="RefSeq" id="WP_189030672.1">
    <property type="nucleotide sequence ID" value="NZ_BMNE01000004.1"/>
</dbReference>
<dbReference type="PROSITE" id="PS51257">
    <property type="entry name" value="PROKAR_LIPOPROTEIN"/>
    <property type="match status" value="1"/>
</dbReference>
<dbReference type="InterPro" id="IPR024520">
    <property type="entry name" value="DUF3558"/>
</dbReference>
<evidence type="ECO:0008006" key="4">
    <source>
        <dbReference type="Google" id="ProtNLM"/>
    </source>
</evidence>
<accession>A0ABQ2KKR8</accession>
<dbReference type="Pfam" id="PF12079">
    <property type="entry name" value="DUF3558"/>
    <property type="match status" value="1"/>
</dbReference>
<sequence>MDRGAVVRILVVGGAISTFLGGCSSGSEGDAQPSPPAATTTQESVLPTGFDGCSLPQSVIDAEELRNPKKDDRWTTGRNKWLGCGWIQRGGYNASITVSTITMQQIKANPEVVIREESQIAGRPTIIHYKPAQDGLSCEINVEMKNGSMEISIGNRPNREKSGHRHPCDIAKDLANMLAPTIQAGS</sequence>
<protein>
    <recommendedName>
        <fullName evidence="4">DUF3558 domain-containing protein</fullName>
    </recommendedName>
</protein>
<gene>
    <name evidence="2" type="ORF">GCM10011610_41410</name>
</gene>
<comment type="caution">
    <text evidence="2">The sequence shown here is derived from an EMBL/GenBank/DDBJ whole genome shotgun (WGS) entry which is preliminary data.</text>
</comment>
<organism evidence="2 3">
    <name type="scientific">Nocardia rhizosphaerihabitans</name>
    <dbReference type="NCBI Taxonomy" id="1691570"/>
    <lineage>
        <taxon>Bacteria</taxon>
        <taxon>Bacillati</taxon>
        <taxon>Actinomycetota</taxon>
        <taxon>Actinomycetes</taxon>
        <taxon>Mycobacteriales</taxon>
        <taxon>Nocardiaceae</taxon>
        <taxon>Nocardia</taxon>
    </lineage>
</organism>
<proteinExistence type="predicted"/>
<evidence type="ECO:0000313" key="3">
    <source>
        <dbReference type="Proteomes" id="UP000658127"/>
    </source>
</evidence>
<dbReference type="EMBL" id="BMNE01000004">
    <property type="protein sequence ID" value="GGN86287.1"/>
    <property type="molecule type" value="Genomic_DNA"/>
</dbReference>
<keyword evidence="3" id="KW-1185">Reference proteome</keyword>
<feature type="region of interest" description="Disordered" evidence="1">
    <location>
        <begin position="24"/>
        <end position="45"/>
    </location>
</feature>
<name>A0ABQ2KKR8_9NOCA</name>
<evidence type="ECO:0000256" key="1">
    <source>
        <dbReference type="SAM" id="MobiDB-lite"/>
    </source>
</evidence>
<dbReference type="Proteomes" id="UP000658127">
    <property type="component" value="Unassembled WGS sequence"/>
</dbReference>
<evidence type="ECO:0000313" key="2">
    <source>
        <dbReference type="EMBL" id="GGN86287.1"/>
    </source>
</evidence>
<reference evidence="3" key="1">
    <citation type="journal article" date="2019" name="Int. J. Syst. Evol. Microbiol.">
        <title>The Global Catalogue of Microorganisms (GCM) 10K type strain sequencing project: providing services to taxonomists for standard genome sequencing and annotation.</title>
        <authorList>
            <consortium name="The Broad Institute Genomics Platform"/>
            <consortium name="The Broad Institute Genome Sequencing Center for Infectious Disease"/>
            <person name="Wu L."/>
            <person name="Ma J."/>
        </authorList>
    </citation>
    <scope>NUCLEOTIDE SEQUENCE [LARGE SCALE GENOMIC DNA]</scope>
    <source>
        <strain evidence="3">CGMCC 4.7329</strain>
    </source>
</reference>